<accession>A0A553QGR4</accession>
<dbReference type="InterPro" id="IPR003673">
    <property type="entry name" value="CoA-Trfase_fam_III"/>
</dbReference>
<dbReference type="Proteomes" id="UP000316079">
    <property type="component" value="Unassembled WGS sequence"/>
</dbReference>
<dbReference type="GO" id="GO:0047369">
    <property type="term" value="F:succinate-hydroxymethylglutarate CoA-transferase activity"/>
    <property type="evidence" value="ECO:0007669"/>
    <property type="project" value="TreeGrafter"/>
</dbReference>
<dbReference type="FunFam" id="3.40.50.10540:FF:000005">
    <property type="entry name" value="succinate--hydroxymethylglutarate CoA-transferase isoform X1"/>
    <property type="match status" value="1"/>
</dbReference>
<evidence type="ECO:0000256" key="2">
    <source>
        <dbReference type="ARBA" id="ARBA00022679"/>
    </source>
</evidence>
<dbReference type="PANTHER" id="PTHR48207">
    <property type="entry name" value="SUCCINATE--HYDROXYMETHYLGLUTARATE COA-TRANSFERASE"/>
    <property type="match status" value="1"/>
</dbReference>
<sequence length="681" mass="74732">MATSQLQDVFMHNQSCGMNCNCSKTSSTITLKRQPANTVKPSLRKCLARASPNPESQPYLNGPTGKPRHGHVQHEQSVEQHDALGNARLREAAAPGEQVEHSRIPQRRQTLSRLLGSRSMLDTEYSRGEGRNVSSVDSLEESALTEQRRDWLLEAHAQTVSQLHKNGFSVLFSWKPGQCLQQHFCKKGMFHKGPKRFSLDPDASENLKLYLDQFYPSINSWQTISLVRAELFLAFSGDSALPALLRHLGAYEHRQLFGAPMVPDGLSQHHGPSGVAVVGGQNGVEVRPLDGVKVLDLTRVLAGPFATMILGDLGAEVIKVERPGSGDDTRAWGPPFVREESAYFLSVNRNKKSIAVNLKDPEGVKVVTELARVCDVLVENYLPGKLKEMGLGFDEISEVAPQLIYCSITGYGQTGPESHKPGYDSIASAVSGMMHITDPVRPGVAMTDLATGLFTHGAIMAALLQRQKTGRGLHIDCNLLSSQVACLTHIASNFLNAGVEARRWGTAHSSIVPYQGFRTKDGYLVVAAGNDQQFVKVCKVLDLRDLSESPKYKSNRLRVQHRKELLQILSESPLRTHQQHPAGLLQLSGCSQWPDFGDGPPNIRKNLSARSCRTLQQFRGDQSDSSTANRSALGPDSPRHTGIQRTAYQTAPGFEDHLSAPDGLSITQMLQFSLMGGRHRP</sequence>
<name>A0A553QGR4_9TELE</name>
<feature type="region of interest" description="Disordered" evidence="3">
    <location>
        <begin position="49"/>
        <end position="79"/>
    </location>
</feature>
<dbReference type="Pfam" id="PF02515">
    <property type="entry name" value="CoA_transf_3"/>
    <property type="match status" value="1"/>
</dbReference>
<dbReference type="SUPFAM" id="SSF89796">
    <property type="entry name" value="CoA-transferase family III (CaiB/BaiF)"/>
    <property type="match status" value="1"/>
</dbReference>
<comment type="caution">
    <text evidence="4">The sequence shown here is derived from an EMBL/GenBank/DDBJ whole genome shotgun (WGS) entry which is preliminary data.</text>
</comment>
<dbReference type="InterPro" id="IPR050483">
    <property type="entry name" value="CoA-transferase_III_domain"/>
</dbReference>
<evidence type="ECO:0000313" key="4">
    <source>
        <dbReference type="EMBL" id="TRY89126.1"/>
    </source>
</evidence>
<protein>
    <submittedName>
        <fullName evidence="4">Uncharacterized protein</fullName>
    </submittedName>
</protein>
<dbReference type="EMBL" id="SRMA01025997">
    <property type="protein sequence ID" value="TRY89126.1"/>
    <property type="molecule type" value="Genomic_DNA"/>
</dbReference>
<dbReference type="InterPro" id="IPR044855">
    <property type="entry name" value="CoA-Trfase_III_dom3_sf"/>
</dbReference>
<evidence type="ECO:0000256" key="3">
    <source>
        <dbReference type="SAM" id="MobiDB-lite"/>
    </source>
</evidence>
<feature type="region of interest" description="Disordered" evidence="3">
    <location>
        <begin position="617"/>
        <end position="642"/>
    </location>
</feature>
<keyword evidence="5" id="KW-1185">Reference proteome</keyword>
<dbReference type="PANTHER" id="PTHR48207:SF3">
    <property type="entry name" value="SUCCINATE--HYDROXYMETHYLGLUTARATE COA-TRANSFERASE"/>
    <property type="match status" value="1"/>
</dbReference>
<dbReference type="InterPro" id="IPR023606">
    <property type="entry name" value="CoA-Trfase_III_dom_1_sf"/>
</dbReference>
<keyword evidence="2" id="KW-0808">Transferase</keyword>
<organism evidence="4 5">
    <name type="scientific">Danionella cerebrum</name>
    <dbReference type="NCBI Taxonomy" id="2873325"/>
    <lineage>
        <taxon>Eukaryota</taxon>
        <taxon>Metazoa</taxon>
        <taxon>Chordata</taxon>
        <taxon>Craniata</taxon>
        <taxon>Vertebrata</taxon>
        <taxon>Euteleostomi</taxon>
        <taxon>Actinopterygii</taxon>
        <taxon>Neopterygii</taxon>
        <taxon>Teleostei</taxon>
        <taxon>Ostariophysi</taxon>
        <taxon>Cypriniformes</taxon>
        <taxon>Danionidae</taxon>
        <taxon>Danioninae</taxon>
        <taxon>Danionella</taxon>
    </lineage>
</organism>
<evidence type="ECO:0000313" key="5">
    <source>
        <dbReference type="Proteomes" id="UP000316079"/>
    </source>
</evidence>
<comment type="similarity">
    <text evidence="1">Belongs to the CoA-transferase III family.</text>
</comment>
<dbReference type="GO" id="GO:0005739">
    <property type="term" value="C:mitochondrion"/>
    <property type="evidence" value="ECO:0007669"/>
    <property type="project" value="TreeGrafter"/>
</dbReference>
<evidence type="ECO:0000256" key="1">
    <source>
        <dbReference type="ARBA" id="ARBA00008383"/>
    </source>
</evidence>
<dbReference type="OrthoDB" id="5863171at2759"/>
<reference evidence="4 5" key="1">
    <citation type="journal article" date="2019" name="Sci. Data">
        <title>Hybrid genome assembly and annotation of Danionella translucida.</title>
        <authorList>
            <person name="Kadobianskyi M."/>
            <person name="Schulze L."/>
            <person name="Schuelke M."/>
            <person name="Judkewitz B."/>
        </authorList>
    </citation>
    <scope>NUCLEOTIDE SEQUENCE [LARGE SCALE GENOMIC DNA]</scope>
    <source>
        <strain evidence="4 5">Bolton</strain>
    </source>
</reference>
<feature type="compositionally biased region" description="Polar residues" evidence="3">
    <location>
        <begin position="617"/>
        <end position="630"/>
    </location>
</feature>
<dbReference type="STRING" id="623744.A0A553QGR4"/>
<dbReference type="Gene3D" id="3.30.1540.10">
    <property type="entry name" value="formyl-coa transferase, domain 3"/>
    <property type="match status" value="1"/>
</dbReference>
<dbReference type="AlphaFoldDB" id="A0A553QGR4"/>
<gene>
    <name evidence="4" type="ORF">DNTS_018062</name>
</gene>
<proteinExistence type="inferred from homology"/>
<dbReference type="Gene3D" id="3.40.50.10540">
    <property type="entry name" value="Crotonobetainyl-coa:carnitine coa-transferase, domain 1"/>
    <property type="match status" value="1"/>
</dbReference>